<evidence type="ECO:0000313" key="2">
    <source>
        <dbReference type="EMBL" id="QDU02043.1"/>
    </source>
</evidence>
<dbReference type="EMBL" id="CP036266">
    <property type="protein sequence ID" value="QDT19981.1"/>
    <property type="molecule type" value="Genomic_DNA"/>
</dbReference>
<evidence type="ECO:0000313" key="4">
    <source>
        <dbReference type="Proteomes" id="UP000320722"/>
    </source>
</evidence>
<reference evidence="3 4" key="1">
    <citation type="submission" date="2019-02" db="EMBL/GenBank/DDBJ databases">
        <title>Deep-cultivation of Planctomycetes and their phenomic and genomic characterization uncovers novel biology.</title>
        <authorList>
            <person name="Wiegand S."/>
            <person name="Jogler M."/>
            <person name="Boedeker C."/>
            <person name="Pinto D."/>
            <person name="Vollmers J."/>
            <person name="Rivas-Marin E."/>
            <person name="Kohn T."/>
            <person name="Peeters S.H."/>
            <person name="Heuer A."/>
            <person name="Rast P."/>
            <person name="Oberbeckmann S."/>
            <person name="Bunk B."/>
            <person name="Jeske O."/>
            <person name="Meyerdierks A."/>
            <person name="Storesund J.E."/>
            <person name="Kallscheuer N."/>
            <person name="Luecker S."/>
            <person name="Lage O.M."/>
            <person name="Pohl T."/>
            <person name="Merkel B.J."/>
            <person name="Hornburger P."/>
            <person name="Mueller R.-W."/>
            <person name="Bruemmer F."/>
            <person name="Labrenz M."/>
            <person name="Spormann A.M."/>
            <person name="Op den Camp H."/>
            <person name="Overmann J."/>
            <person name="Amann R."/>
            <person name="Jetten M.S.M."/>
            <person name="Mascher T."/>
            <person name="Medema M.H."/>
            <person name="Devos D.P."/>
            <person name="Kaster A.-K."/>
            <person name="Ovreas L."/>
            <person name="Rohde M."/>
            <person name="Galperin M.Y."/>
            <person name="Jogler C."/>
        </authorList>
    </citation>
    <scope>NUCLEOTIDE SEQUENCE [LARGE SCALE GENOMIC DNA]</scope>
    <source>
        <strain evidence="1 3">HG66A1</strain>
        <strain evidence="2 4">V6</strain>
    </source>
</reference>
<keyword evidence="3" id="KW-1185">Reference proteome</keyword>
<dbReference type="AlphaFoldDB" id="A0A517PKV4"/>
<gene>
    <name evidence="1" type="ORF">HG66A1_17540</name>
    <name evidence="2" type="ORF">V6x_17310</name>
</gene>
<evidence type="ECO:0000313" key="3">
    <source>
        <dbReference type="Proteomes" id="UP000320421"/>
    </source>
</evidence>
<organism evidence="1 3">
    <name type="scientific">Gimesia chilikensis</name>
    <dbReference type="NCBI Taxonomy" id="2605989"/>
    <lineage>
        <taxon>Bacteria</taxon>
        <taxon>Pseudomonadati</taxon>
        <taxon>Planctomycetota</taxon>
        <taxon>Planctomycetia</taxon>
        <taxon>Planctomycetales</taxon>
        <taxon>Planctomycetaceae</taxon>
        <taxon>Gimesia</taxon>
    </lineage>
</organism>
<dbReference type="Proteomes" id="UP000320722">
    <property type="component" value="Chromosome"/>
</dbReference>
<protein>
    <submittedName>
        <fullName evidence="1">Uncharacterized protein</fullName>
    </submittedName>
</protein>
<dbReference type="Proteomes" id="UP000320421">
    <property type="component" value="Chromosome"/>
</dbReference>
<proteinExistence type="predicted"/>
<accession>A0A517PKV4</accession>
<dbReference type="EMBL" id="CP036347">
    <property type="protein sequence ID" value="QDU02043.1"/>
    <property type="molecule type" value="Genomic_DNA"/>
</dbReference>
<name>A0A517PKV4_9PLAN</name>
<evidence type="ECO:0000313" key="1">
    <source>
        <dbReference type="EMBL" id="QDT19981.1"/>
    </source>
</evidence>
<accession>A0A517W9W6</accession>
<sequence length="85" mass="10016">MFGILNETILAIYVLFTKVAKRLPTLIRSRKTSPWTEESSSPAHVQTQLTGQQEWVRQILSYLGIELRSKVPVPVRTDRRYFRRR</sequence>